<accession>A0ABX3LRL2</accession>
<organism evidence="2 3">
    <name type="scientific">Streptomyces antibioticus</name>
    <dbReference type="NCBI Taxonomy" id="1890"/>
    <lineage>
        <taxon>Bacteria</taxon>
        <taxon>Bacillati</taxon>
        <taxon>Actinomycetota</taxon>
        <taxon>Actinomycetes</taxon>
        <taxon>Kitasatosporales</taxon>
        <taxon>Streptomycetaceae</taxon>
        <taxon>Streptomyces</taxon>
    </lineage>
</organism>
<dbReference type="Gene3D" id="3.90.79.10">
    <property type="entry name" value="Nucleoside Triphosphate Pyrophosphohydrolase"/>
    <property type="match status" value="1"/>
</dbReference>
<dbReference type="Proteomes" id="UP000190306">
    <property type="component" value="Chromosome"/>
</dbReference>
<reference evidence="2 3" key="1">
    <citation type="submission" date="2015-07" db="EMBL/GenBank/DDBJ databases">
        <title>Draft Genome Sequence of Streptomyces antibioticus, IMRU 3720 reveals insights in the evolution of actinomycin biosynthetic gene clusters in Streptomyces.</title>
        <authorList>
            <person name="Crnovcic I."/>
            <person name="Ruckert C."/>
            <person name="Kalinowksi J."/>
            <person name="Keller U."/>
        </authorList>
    </citation>
    <scope>NUCLEOTIDE SEQUENCE [LARGE SCALE GENOMIC DNA]</scope>
    <source>
        <strain evidence="2 3">DSM 41481</strain>
    </source>
</reference>
<dbReference type="SUPFAM" id="SSF55811">
    <property type="entry name" value="Nudix"/>
    <property type="match status" value="1"/>
</dbReference>
<dbReference type="PROSITE" id="PS51462">
    <property type="entry name" value="NUDIX"/>
    <property type="match status" value="1"/>
</dbReference>
<dbReference type="Pfam" id="PF00293">
    <property type="entry name" value="NUDIX"/>
    <property type="match status" value="1"/>
</dbReference>
<evidence type="ECO:0000313" key="3">
    <source>
        <dbReference type="Proteomes" id="UP000190306"/>
    </source>
</evidence>
<evidence type="ECO:0000259" key="1">
    <source>
        <dbReference type="PROSITE" id="PS51462"/>
    </source>
</evidence>
<dbReference type="InterPro" id="IPR000086">
    <property type="entry name" value="NUDIX_hydrolase_dom"/>
</dbReference>
<dbReference type="InterPro" id="IPR015797">
    <property type="entry name" value="NUDIX_hydrolase-like_dom_sf"/>
</dbReference>
<sequence>MAVGQCAGGVVRAVVVYDGRVLLVAQPERWGLPAGVPEAGETAAASAARAVYELTGYLVDGSQTLASPDGGTPAVVCQLLSESPSGGGSLARAQVRWVPLAEAVVHADVPGAVRSYLRGHMPA</sequence>
<protein>
    <recommendedName>
        <fullName evidence="1">Nudix hydrolase domain-containing protein</fullName>
    </recommendedName>
</protein>
<evidence type="ECO:0000313" key="2">
    <source>
        <dbReference type="EMBL" id="OOQ54642.1"/>
    </source>
</evidence>
<feature type="domain" description="Nudix hydrolase" evidence="1">
    <location>
        <begin position="2"/>
        <end position="121"/>
    </location>
</feature>
<comment type="caution">
    <text evidence="2">The sequence shown here is derived from an EMBL/GenBank/DDBJ whole genome shotgun (WGS) entry which is preliminary data.</text>
</comment>
<keyword evidence="3" id="KW-1185">Reference proteome</keyword>
<name>A0ABX3LRL2_STRAT</name>
<proteinExistence type="predicted"/>
<gene>
    <name evidence="2" type="ORF">AFM16_00830</name>
</gene>
<dbReference type="EMBL" id="LHQL01000001">
    <property type="protein sequence ID" value="OOQ54642.1"/>
    <property type="molecule type" value="Genomic_DNA"/>
</dbReference>